<dbReference type="GO" id="GO:0005789">
    <property type="term" value="C:endoplasmic reticulum membrane"/>
    <property type="evidence" value="ECO:0007669"/>
    <property type="project" value="UniProtKB-SubCell"/>
</dbReference>
<dbReference type="AlphaFoldDB" id="A0A8S1LCQ5"/>
<keyword evidence="8" id="KW-0676">Redox-active center</keyword>
<keyword evidence="6 9" id="KW-1133">Transmembrane helix</keyword>
<evidence type="ECO:0000256" key="1">
    <source>
        <dbReference type="ARBA" id="ARBA00004389"/>
    </source>
</evidence>
<protein>
    <recommendedName>
        <fullName evidence="10">Thioredoxin domain-containing protein</fullName>
    </recommendedName>
</protein>
<evidence type="ECO:0000256" key="9">
    <source>
        <dbReference type="SAM" id="Phobius"/>
    </source>
</evidence>
<name>A0A8S1LCQ5_PARPR</name>
<keyword evidence="3" id="KW-0732">Signal</keyword>
<dbReference type="CDD" id="cd02961">
    <property type="entry name" value="PDI_a_family"/>
    <property type="match status" value="1"/>
</dbReference>
<keyword evidence="5" id="KW-0249">Electron transport</keyword>
<evidence type="ECO:0000256" key="2">
    <source>
        <dbReference type="ARBA" id="ARBA00022448"/>
    </source>
</evidence>
<accession>A0A8S1LCQ5</accession>
<keyword evidence="7" id="KW-1015">Disulfide bond</keyword>
<evidence type="ECO:0000256" key="6">
    <source>
        <dbReference type="ARBA" id="ARBA00022989"/>
    </source>
</evidence>
<dbReference type="GO" id="GO:0015036">
    <property type="term" value="F:disulfide oxidoreductase activity"/>
    <property type="evidence" value="ECO:0007669"/>
    <property type="project" value="TreeGrafter"/>
</dbReference>
<dbReference type="EMBL" id="CAJJDM010000037">
    <property type="protein sequence ID" value="CAD8065838.1"/>
    <property type="molecule type" value="Genomic_DNA"/>
</dbReference>
<dbReference type="InterPro" id="IPR052454">
    <property type="entry name" value="TMX_domain-containing"/>
</dbReference>
<sequence length="212" mass="25748">MYIYLILISLVLTIYGVEKSKLFSYRIIALKDYDFFNQLQIDKKMEKPWFVFFFMEHEEKSKEFIPIFDKLAEEFKTTNMYFSAVDIYENEDVRDRIVVSTFPQLVYFDMNSLMYRYSGELTFEDVSNFVRNEEWTKLQGKKVPKEINYWKRTIRKLTGIVAILIYSIIFTIIAIICYFQKRSHSNLLKKIRRIDIAQQNIQEKKKKYMKIE</sequence>
<dbReference type="OMA" id="FFMEHEE"/>
<evidence type="ECO:0000313" key="11">
    <source>
        <dbReference type="EMBL" id="CAD8065838.1"/>
    </source>
</evidence>
<feature type="transmembrane region" description="Helical" evidence="9">
    <location>
        <begin position="157"/>
        <end position="179"/>
    </location>
</feature>
<feature type="domain" description="Thioredoxin" evidence="10">
    <location>
        <begin position="31"/>
        <end position="131"/>
    </location>
</feature>
<evidence type="ECO:0000259" key="10">
    <source>
        <dbReference type="Pfam" id="PF00085"/>
    </source>
</evidence>
<keyword evidence="9" id="KW-0812">Transmembrane</keyword>
<reference evidence="11" key="1">
    <citation type="submission" date="2021-01" db="EMBL/GenBank/DDBJ databases">
        <authorList>
            <consortium name="Genoscope - CEA"/>
            <person name="William W."/>
        </authorList>
    </citation>
    <scope>NUCLEOTIDE SEQUENCE</scope>
</reference>
<keyword evidence="12" id="KW-1185">Reference proteome</keyword>
<dbReference type="PANTHER" id="PTHR46107:SF3">
    <property type="entry name" value="THIOREDOXIN DOMAIN-CONTAINING PROTEIN"/>
    <property type="match status" value="1"/>
</dbReference>
<keyword evidence="9" id="KW-0472">Membrane</keyword>
<comment type="subcellular location">
    <subcellularLocation>
        <location evidence="1">Endoplasmic reticulum membrane</location>
        <topology evidence="1">Single-pass membrane protein</topology>
    </subcellularLocation>
</comment>
<dbReference type="Pfam" id="PF00085">
    <property type="entry name" value="Thioredoxin"/>
    <property type="match status" value="1"/>
</dbReference>
<dbReference type="Proteomes" id="UP000688137">
    <property type="component" value="Unassembled WGS sequence"/>
</dbReference>
<evidence type="ECO:0000256" key="5">
    <source>
        <dbReference type="ARBA" id="ARBA00022982"/>
    </source>
</evidence>
<organism evidence="11 12">
    <name type="scientific">Paramecium primaurelia</name>
    <dbReference type="NCBI Taxonomy" id="5886"/>
    <lineage>
        <taxon>Eukaryota</taxon>
        <taxon>Sar</taxon>
        <taxon>Alveolata</taxon>
        <taxon>Ciliophora</taxon>
        <taxon>Intramacronucleata</taxon>
        <taxon>Oligohymenophorea</taxon>
        <taxon>Peniculida</taxon>
        <taxon>Parameciidae</taxon>
        <taxon>Paramecium</taxon>
    </lineage>
</organism>
<evidence type="ECO:0000256" key="8">
    <source>
        <dbReference type="ARBA" id="ARBA00023284"/>
    </source>
</evidence>
<comment type="caution">
    <text evidence="11">The sequence shown here is derived from an EMBL/GenBank/DDBJ whole genome shotgun (WGS) entry which is preliminary data.</text>
</comment>
<dbReference type="PANTHER" id="PTHR46107">
    <property type="entry name" value="DUMPY: SHORTER THAN WILD-TYPE"/>
    <property type="match status" value="1"/>
</dbReference>
<evidence type="ECO:0000256" key="3">
    <source>
        <dbReference type="ARBA" id="ARBA00022729"/>
    </source>
</evidence>
<evidence type="ECO:0000256" key="4">
    <source>
        <dbReference type="ARBA" id="ARBA00022824"/>
    </source>
</evidence>
<gene>
    <name evidence="11" type="ORF">PPRIM_AZ9-3.1.T0380131</name>
</gene>
<dbReference type="InterPro" id="IPR013766">
    <property type="entry name" value="Thioredoxin_domain"/>
</dbReference>
<proteinExistence type="predicted"/>
<evidence type="ECO:0000313" key="12">
    <source>
        <dbReference type="Proteomes" id="UP000688137"/>
    </source>
</evidence>
<keyword evidence="2" id="KW-0813">Transport</keyword>
<keyword evidence="4" id="KW-0256">Endoplasmic reticulum</keyword>
<evidence type="ECO:0000256" key="7">
    <source>
        <dbReference type="ARBA" id="ARBA00023157"/>
    </source>
</evidence>